<evidence type="ECO:0000313" key="4">
    <source>
        <dbReference type="EMBL" id="KAJ8017973.1"/>
    </source>
</evidence>
<name>A0A9Q1BA96_HOLLE</name>
<dbReference type="PROSITE" id="PS50157">
    <property type="entry name" value="ZINC_FINGER_C2H2_2"/>
    <property type="match status" value="1"/>
</dbReference>
<evidence type="ECO:0000313" key="5">
    <source>
        <dbReference type="Proteomes" id="UP001152320"/>
    </source>
</evidence>
<dbReference type="SMART" id="SM00355">
    <property type="entry name" value="ZnF_C2H2"/>
    <property type="match status" value="1"/>
</dbReference>
<sequence length="569" mass="64726">MDFKWMFVDGAFEDSSQLSHDFDYSWLFDDDQNHEPETKRPRGRPSLSSTHPDAVERAASFIQQNGVQADARRRGVTSRSSGVSVQDIADHVRNAVPALKETGVSKSTVRRWMKAPLEGRFASKRYEGLIDAKIPSKRNDFREENRDDHFHRAVVKYMREMCSHFQSECVVYSCDNMNKLKVGTLAVSRHHQLNRIYPSKDRPNYSDHDFPTPGYLIIPSGYMKLEPEVEKGTITKDSIGRDHIEYPVTGPLNIVLRAQPFAKATIETHMNDLKPLLKSDASRGQSFAVLIADGGPDWNITSPLTQIACMRLWKDCGLDGLVLTSFSAGNSAMNPIEHAWAPISKLLTGVTFPDKVPGESLPPCKQRNLSEDERKAKEEIVFNEAMGRVCQYLHGKQFDGHDINCSYVKCNAPQSGYKDHEELRQALVGPVGNLENHRLHNIRNDYTFAVKHMDRRLASLTFLKCKERTCEHCSLQPVKSVKSVELFRTQATFPSPLACKEFDGHFITFLEYLNLNQNTVDLDPEIAMPKYNNLKLGRCKFCAYSFASKADLERHKRLVHSKRGQYKKK</sequence>
<dbReference type="GO" id="GO:0008270">
    <property type="term" value="F:zinc ion binding"/>
    <property type="evidence" value="ECO:0007669"/>
    <property type="project" value="UniProtKB-KW"/>
</dbReference>
<accession>A0A9Q1BA96</accession>
<dbReference type="PROSITE" id="PS00028">
    <property type="entry name" value="ZINC_FINGER_C2H2_1"/>
    <property type="match status" value="1"/>
</dbReference>
<dbReference type="OrthoDB" id="2433005at2759"/>
<dbReference type="EMBL" id="JAIZAY010000771">
    <property type="protein sequence ID" value="KAJ8017973.1"/>
    <property type="molecule type" value="Genomic_DNA"/>
</dbReference>
<protein>
    <recommendedName>
        <fullName evidence="3">C2H2-type domain-containing protein</fullName>
    </recommendedName>
</protein>
<evidence type="ECO:0000256" key="1">
    <source>
        <dbReference type="PROSITE-ProRule" id="PRU00042"/>
    </source>
</evidence>
<keyword evidence="1" id="KW-0863">Zinc-finger</keyword>
<dbReference type="InterPro" id="IPR013087">
    <property type="entry name" value="Znf_C2H2_type"/>
</dbReference>
<keyword evidence="5" id="KW-1185">Reference proteome</keyword>
<keyword evidence="1" id="KW-0862">Zinc</keyword>
<evidence type="ECO:0000256" key="2">
    <source>
        <dbReference type="SAM" id="MobiDB-lite"/>
    </source>
</evidence>
<proteinExistence type="predicted"/>
<gene>
    <name evidence="4" type="ORF">HOLleu_44295</name>
</gene>
<feature type="region of interest" description="Disordered" evidence="2">
    <location>
        <begin position="33"/>
        <end position="52"/>
    </location>
</feature>
<comment type="caution">
    <text evidence="4">The sequence shown here is derived from an EMBL/GenBank/DDBJ whole genome shotgun (WGS) entry which is preliminary data.</text>
</comment>
<feature type="domain" description="C2H2-type" evidence="3">
    <location>
        <begin position="537"/>
        <end position="565"/>
    </location>
</feature>
<dbReference type="Proteomes" id="UP001152320">
    <property type="component" value="Unassembled WGS sequence"/>
</dbReference>
<dbReference type="AlphaFoldDB" id="A0A9Q1BA96"/>
<organism evidence="4 5">
    <name type="scientific">Holothuria leucospilota</name>
    <name type="common">Black long sea cucumber</name>
    <name type="synonym">Mertensiothuria leucospilota</name>
    <dbReference type="NCBI Taxonomy" id="206669"/>
    <lineage>
        <taxon>Eukaryota</taxon>
        <taxon>Metazoa</taxon>
        <taxon>Echinodermata</taxon>
        <taxon>Eleutherozoa</taxon>
        <taxon>Echinozoa</taxon>
        <taxon>Holothuroidea</taxon>
        <taxon>Aspidochirotacea</taxon>
        <taxon>Aspidochirotida</taxon>
        <taxon>Holothuriidae</taxon>
        <taxon>Holothuria</taxon>
    </lineage>
</organism>
<keyword evidence="1" id="KW-0479">Metal-binding</keyword>
<reference evidence="4" key="1">
    <citation type="submission" date="2021-10" db="EMBL/GenBank/DDBJ databases">
        <title>Tropical sea cucumber genome reveals ecological adaptation and Cuvierian tubules defense mechanism.</title>
        <authorList>
            <person name="Chen T."/>
        </authorList>
    </citation>
    <scope>NUCLEOTIDE SEQUENCE</scope>
    <source>
        <strain evidence="4">Nanhai2018</strain>
        <tissue evidence="4">Muscle</tissue>
    </source>
</reference>
<evidence type="ECO:0000259" key="3">
    <source>
        <dbReference type="PROSITE" id="PS50157"/>
    </source>
</evidence>